<proteinExistence type="predicted"/>
<dbReference type="SUPFAM" id="SSF55874">
    <property type="entry name" value="ATPase domain of HSP90 chaperone/DNA topoisomerase II/histidine kinase"/>
    <property type="match status" value="1"/>
</dbReference>
<dbReference type="Gene3D" id="3.30.565.10">
    <property type="entry name" value="Histidine kinase-like ATPase, C-terminal domain"/>
    <property type="match status" value="1"/>
</dbReference>
<dbReference type="Pfam" id="PF02518">
    <property type="entry name" value="HATPase_c"/>
    <property type="match status" value="1"/>
</dbReference>
<name>A0A1H9ZCD1_9ACTN</name>
<keyword evidence="5" id="KW-1133">Transmembrane helix</keyword>
<dbReference type="AlphaFoldDB" id="A0A1H9ZCD1"/>
<feature type="region of interest" description="Disordered" evidence="4">
    <location>
        <begin position="402"/>
        <end position="430"/>
    </location>
</feature>
<keyword evidence="2 7" id="KW-0418">Kinase</keyword>
<evidence type="ECO:0000256" key="1">
    <source>
        <dbReference type="ARBA" id="ARBA00022679"/>
    </source>
</evidence>
<dbReference type="InterPro" id="IPR003594">
    <property type="entry name" value="HATPase_dom"/>
</dbReference>
<dbReference type="InterPro" id="IPR011712">
    <property type="entry name" value="Sig_transdc_His_kin_sub3_dim/P"/>
</dbReference>
<reference evidence="8" key="1">
    <citation type="submission" date="2016-10" db="EMBL/GenBank/DDBJ databases">
        <authorList>
            <person name="Varghese N."/>
            <person name="Submissions S."/>
        </authorList>
    </citation>
    <scope>NUCLEOTIDE SEQUENCE [LARGE SCALE GENOMIC DNA]</scope>
    <source>
        <strain evidence="8">DSM 44209</strain>
    </source>
</reference>
<dbReference type="PANTHER" id="PTHR24421">
    <property type="entry name" value="NITRATE/NITRITE SENSOR PROTEIN NARX-RELATED"/>
    <property type="match status" value="1"/>
</dbReference>
<keyword evidence="1" id="KW-0808">Transferase</keyword>
<gene>
    <name evidence="7" type="ORF">SAMN04488546_0518</name>
</gene>
<accession>A0A1H9ZCD1</accession>
<evidence type="ECO:0000259" key="6">
    <source>
        <dbReference type="SMART" id="SM00387"/>
    </source>
</evidence>
<dbReference type="Pfam" id="PF07730">
    <property type="entry name" value="HisKA_3"/>
    <property type="match status" value="1"/>
</dbReference>
<dbReference type="InterPro" id="IPR050482">
    <property type="entry name" value="Sensor_HK_TwoCompSys"/>
</dbReference>
<dbReference type="CDD" id="cd16917">
    <property type="entry name" value="HATPase_UhpB-NarQ-NarX-like"/>
    <property type="match status" value="1"/>
</dbReference>
<dbReference type="EMBL" id="FOIE01000001">
    <property type="protein sequence ID" value="SES79133.1"/>
    <property type="molecule type" value="Genomic_DNA"/>
</dbReference>
<keyword evidence="5" id="KW-0812">Transmembrane</keyword>
<keyword evidence="3" id="KW-0902">Two-component regulatory system</keyword>
<evidence type="ECO:0000256" key="2">
    <source>
        <dbReference type="ARBA" id="ARBA00022777"/>
    </source>
</evidence>
<dbReference type="GO" id="GO:0016020">
    <property type="term" value="C:membrane"/>
    <property type="evidence" value="ECO:0007669"/>
    <property type="project" value="InterPro"/>
</dbReference>
<dbReference type="InterPro" id="IPR036890">
    <property type="entry name" value="HATPase_C_sf"/>
</dbReference>
<dbReference type="GO" id="GO:0046983">
    <property type="term" value="F:protein dimerization activity"/>
    <property type="evidence" value="ECO:0007669"/>
    <property type="project" value="InterPro"/>
</dbReference>
<dbReference type="OrthoDB" id="3217947at2"/>
<organism evidence="7 8">
    <name type="scientific">Geodermatophilus poikilotrophus</name>
    <dbReference type="NCBI Taxonomy" id="1333667"/>
    <lineage>
        <taxon>Bacteria</taxon>
        <taxon>Bacillati</taxon>
        <taxon>Actinomycetota</taxon>
        <taxon>Actinomycetes</taxon>
        <taxon>Geodermatophilales</taxon>
        <taxon>Geodermatophilaceae</taxon>
        <taxon>Geodermatophilus</taxon>
    </lineage>
</organism>
<feature type="compositionally biased region" description="Low complexity" evidence="4">
    <location>
        <begin position="419"/>
        <end position="430"/>
    </location>
</feature>
<dbReference type="Proteomes" id="UP000198507">
    <property type="component" value="Unassembled WGS sequence"/>
</dbReference>
<dbReference type="Gene3D" id="1.20.5.1930">
    <property type="match status" value="1"/>
</dbReference>
<evidence type="ECO:0000313" key="7">
    <source>
        <dbReference type="EMBL" id="SES79133.1"/>
    </source>
</evidence>
<evidence type="ECO:0000256" key="4">
    <source>
        <dbReference type="SAM" id="MobiDB-lite"/>
    </source>
</evidence>
<evidence type="ECO:0000256" key="5">
    <source>
        <dbReference type="SAM" id="Phobius"/>
    </source>
</evidence>
<feature type="transmembrane region" description="Helical" evidence="5">
    <location>
        <begin position="44"/>
        <end position="65"/>
    </location>
</feature>
<sequence>MSPGRPTGRALLADLLTIALVTAAVGGVHLAVDAGVGRLLAGTTAAAVAAPVVAAATALPAYAWARRLTARLDVGDRPTGGRVLAALAALPRPASRGVPDLADVVAAVGQGLGAGVCTLTVRRPGLRDRVATWSPAGLEPAQARWVVPVRHGGEDVGTLAVDRVAVPGTPAERRQVLEDVASSLGVVLQAERSGIELERQLRAALAHATEIAVARRRAVAESDSERRRIERDLHDGAQHQLVSLSLALGLVEHGLTTGQLDRARAVLASVAVQLEAIADLLARTTAGVSSPVLARSGLVAALREELAQDDPPVVLDVPDGVRFPADVEQAVYFVCLEAVSNSRKHAPGARVVVRLTQDGDRLHFAVQDDGPGWTSGAGSPGRGMRNLAARVAAVGGQVEVRSAPGRGTSVEGSVPLPAPAADRAPASGAPVGPGLFDRVRTLVRSARDLYHGSPEAERLQALARSLDEPLRIAVTGPPVPAVDVLALGLAAGTPSATVHRAEEASGIPAQTPADAWVLVLDCARSGEGERFALPPVVRPTQAVGVLLGEGSVPAVARRCQAVVTVPAGAEDPAAVSAPVQQLVDSRLVPRAQALRVRGALAVLEATLQVRPPRGDAGPLRYQLDAVRSAAQEVAELDLLDALCSGELRVPDEERRAAEVLLGADGVEAWARLACGPTAGAQDLAQAAAAQLARWQRVAVHPASPAAVRRLAGALVQTCERLMAGAAPR</sequence>
<dbReference type="GO" id="GO:0000155">
    <property type="term" value="F:phosphorelay sensor kinase activity"/>
    <property type="evidence" value="ECO:0007669"/>
    <property type="project" value="InterPro"/>
</dbReference>
<keyword evidence="8" id="KW-1185">Reference proteome</keyword>
<feature type="transmembrane region" description="Helical" evidence="5">
    <location>
        <begin position="12"/>
        <end position="32"/>
    </location>
</feature>
<dbReference type="SMART" id="SM00387">
    <property type="entry name" value="HATPase_c"/>
    <property type="match status" value="1"/>
</dbReference>
<protein>
    <submittedName>
        <fullName evidence="7">Histidine kinase-, DNA gyrase B-, and HSP90-like ATPase</fullName>
    </submittedName>
</protein>
<keyword evidence="5" id="KW-0472">Membrane</keyword>
<feature type="domain" description="Histidine kinase/HSP90-like ATPase" evidence="6">
    <location>
        <begin position="326"/>
        <end position="418"/>
    </location>
</feature>
<evidence type="ECO:0000256" key="3">
    <source>
        <dbReference type="ARBA" id="ARBA00023012"/>
    </source>
</evidence>
<evidence type="ECO:0000313" key="8">
    <source>
        <dbReference type="Proteomes" id="UP000198507"/>
    </source>
</evidence>
<dbReference type="RefSeq" id="WP_091438577.1">
    <property type="nucleotide sequence ID" value="NZ_FOIE01000001.1"/>
</dbReference>